<organism evidence="5 6">
    <name type="scientific">Sphingobacterium gobiense</name>
    <dbReference type="NCBI Taxonomy" id="1382456"/>
    <lineage>
        <taxon>Bacteria</taxon>
        <taxon>Pseudomonadati</taxon>
        <taxon>Bacteroidota</taxon>
        <taxon>Sphingobacteriia</taxon>
        <taxon>Sphingobacteriales</taxon>
        <taxon>Sphingobacteriaceae</taxon>
        <taxon>Sphingobacterium</taxon>
    </lineage>
</organism>
<dbReference type="CDD" id="cd01392">
    <property type="entry name" value="HTH_LacI"/>
    <property type="match status" value="1"/>
</dbReference>
<dbReference type="SUPFAM" id="SSF53822">
    <property type="entry name" value="Periplasmic binding protein-like I"/>
    <property type="match status" value="1"/>
</dbReference>
<evidence type="ECO:0000256" key="1">
    <source>
        <dbReference type="ARBA" id="ARBA00023015"/>
    </source>
</evidence>
<gene>
    <name evidence="5" type="ORF">C5749_04970</name>
</gene>
<evidence type="ECO:0000256" key="2">
    <source>
        <dbReference type="ARBA" id="ARBA00023125"/>
    </source>
</evidence>
<dbReference type="GO" id="GO:0003700">
    <property type="term" value="F:DNA-binding transcription factor activity"/>
    <property type="evidence" value="ECO:0007669"/>
    <property type="project" value="TreeGrafter"/>
</dbReference>
<comment type="caution">
    <text evidence="5">The sequence shown here is derived from an EMBL/GenBank/DDBJ whole genome shotgun (WGS) entry which is preliminary data.</text>
</comment>
<dbReference type="OrthoDB" id="628703at2"/>
<dbReference type="Gene3D" id="3.40.50.2300">
    <property type="match status" value="2"/>
</dbReference>
<evidence type="ECO:0000256" key="3">
    <source>
        <dbReference type="ARBA" id="ARBA00023163"/>
    </source>
</evidence>
<dbReference type="Pfam" id="PF00356">
    <property type="entry name" value="LacI"/>
    <property type="match status" value="1"/>
</dbReference>
<dbReference type="PROSITE" id="PS00356">
    <property type="entry name" value="HTH_LACI_1"/>
    <property type="match status" value="1"/>
</dbReference>
<protein>
    <submittedName>
        <fullName evidence="5">Transcriptional regulator</fullName>
    </submittedName>
</protein>
<keyword evidence="3" id="KW-0804">Transcription</keyword>
<keyword evidence="2" id="KW-0238">DNA-binding</keyword>
<dbReference type="EMBL" id="PVBS01000001">
    <property type="protein sequence ID" value="PRD56593.1"/>
    <property type="molecule type" value="Genomic_DNA"/>
</dbReference>
<dbReference type="Gene3D" id="1.10.260.40">
    <property type="entry name" value="lambda repressor-like DNA-binding domains"/>
    <property type="match status" value="1"/>
</dbReference>
<sequence length="356" mass="41252">MMSDDKEKKRFGIKDIAKLADVSIGTVDRVLNNRKDVSEATRKKVKDIIKENNYQPNLYARSLSVKNNIKISVIIPKTSLQTGYWQLCLDGINKGIQELEPFGIQTEVFLYDQEDVHTFLEVSEKTIKSNFNAVVIAPIFIKETEAFVKKCHRKKLQTIYINSDIPTKSTLGYIGPNLNSTGRLAGNLTSYLVGTNAKILILNIAKGLENYKYLDTKIEGYRTYLNDLDRNFRIEVIDIPYNEYEEVEKELLSNIEKFTPDVLFVTNSRVSVVGRFFHDHQEIKKPYIIGFDFLEANVDYLSKGIVDFLICQRPDKQGYFALNYLYRFFLLKENVTNFKPMPIDIITIENYMFYEN</sequence>
<dbReference type="PANTHER" id="PTHR30146:SF144">
    <property type="entry name" value="LACI-FAMILY TRANSCRIPTION REGULATOR"/>
    <property type="match status" value="1"/>
</dbReference>
<dbReference type="PROSITE" id="PS50932">
    <property type="entry name" value="HTH_LACI_2"/>
    <property type="match status" value="1"/>
</dbReference>
<keyword evidence="6" id="KW-1185">Reference proteome</keyword>
<reference evidence="5 6" key="1">
    <citation type="submission" date="2018-02" db="EMBL/GenBank/DDBJ databases">
        <title>The draft genome of Sphingobacterium gobiense H7.</title>
        <authorList>
            <person name="Li L."/>
            <person name="Liu L."/>
            <person name="Zhang X."/>
            <person name="Wang T."/>
            <person name="Liang L."/>
        </authorList>
    </citation>
    <scope>NUCLEOTIDE SEQUENCE [LARGE SCALE GENOMIC DNA]</scope>
    <source>
        <strain evidence="5 6">ACCC 05757</strain>
    </source>
</reference>
<dbReference type="InterPro" id="IPR000843">
    <property type="entry name" value="HTH_LacI"/>
</dbReference>
<evidence type="ECO:0000259" key="4">
    <source>
        <dbReference type="PROSITE" id="PS50932"/>
    </source>
</evidence>
<dbReference type="InterPro" id="IPR025997">
    <property type="entry name" value="SBP_2_dom"/>
</dbReference>
<accession>A0A2S9JTM0</accession>
<keyword evidence="1" id="KW-0805">Transcription regulation</keyword>
<feature type="domain" description="HTH lacI-type" evidence="4">
    <location>
        <begin position="13"/>
        <end position="65"/>
    </location>
</feature>
<dbReference type="RefSeq" id="WP_105723550.1">
    <property type="nucleotide sequence ID" value="NZ_PVBS01000001.1"/>
</dbReference>
<proteinExistence type="predicted"/>
<evidence type="ECO:0000313" key="5">
    <source>
        <dbReference type="EMBL" id="PRD56593.1"/>
    </source>
</evidence>
<dbReference type="GO" id="GO:0000976">
    <property type="term" value="F:transcription cis-regulatory region binding"/>
    <property type="evidence" value="ECO:0007669"/>
    <property type="project" value="TreeGrafter"/>
</dbReference>
<name>A0A2S9JTM0_9SPHI</name>
<dbReference type="AlphaFoldDB" id="A0A2S9JTM0"/>
<dbReference type="SUPFAM" id="SSF47413">
    <property type="entry name" value="lambda repressor-like DNA-binding domains"/>
    <property type="match status" value="1"/>
</dbReference>
<dbReference type="Pfam" id="PF13407">
    <property type="entry name" value="Peripla_BP_4"/>
    <property type="match status" value="1"/>
</dbReference>
<evidence type="ECO:0000313" key="6">
    <source>
        <dbReference type="Proteomes" id="UP000238642"/>
    </source>
</evidence>
<dbReference type="Proteomes" id="UP000238642">
    <property type="component" value="Unassembled WGS sequence"/>
</dbReference>
<dbReference type="InterPro" id="IPR028082">
    <property type="entry name" value="Peripla_BP_I"/>
</dbReference>
<dbReference type="PANTHER" id="PTHR30146">
    <property type="entry name" value="LACI-RELATED TRANSCRIPTIONAL REPRESSOR"/>
    <property type="match status" value="1"/>
</dbReference>
<dbReference type="InterPro" id="IPR010982">
    <property type="entry name" value="Lambda_DNA-bd_dom_sf"/>
</dbReference>
<dbReference type="SMART" id="SM00354">
    <property type="entry name" value="HTH_LACI"/>
    <property type="match status" value="1"/>
</dbReference>